<dbReference type="InterPro" id="IPR036188">
    <property type="entry name" value="FAD/NAD-bd_sf"/>
</dbReference>
<dbReference type="EMBL" id="JAZDUF010000001">
    <property type="protein sequence ID" value="MEE3849659.1"/>
    <property type="molecule type" value="Genomic_DNA"/>
</dbReference>
<evidence type="ECO:0000256" key="1">
    <source>
        <dbReference type="ARBA" id="ARBA00001974"/>
    </source>
</evidence>
<protein>
    <submittedName>
        <fullName evidence="6">FAD-binding protein</fullName>
    </submittedName>
</protein>
<dbReference type="SUPFAM" id="SSF51905">
    <property type="entry name" value="FAD/NAD(P)-binding domain"/>
    <property type="match status" value="1"/>
</dbReference>
<evidence type="ECO:0000256" key="4">
    <source>
        <dbReference type="ARBA" id="ARBA00023002"/>
    </source>
</evidence>
<evidence type="ECO:0000313" key="7">
    <source>
        <dbReference type="Proteomes" id="UP001347146"/>
    </source>
</evidence>
<keyword evidence="3" id="KW-0274">FAD</keyword>
<gene>
    <name evidence="6" type="ORF">VZC37_04910</name>
</gene>
<organism evidence="6 7">
    <name type="scientific">Gordonia sesuvii</name>
    <dbReference type="NCBI Taxonomy" id="3116777"/>
    <lineage>
        <taxon>Bacteria</taxon>
        <taxon>Bacillati</taxon>
        <taxon>Actinomycetota</taxon>
        <taxon>Actinomycetes</taxon>
        <taxon>Mycobacteriales</taxon>
        <taxon>Gordoniaceae</taxon>
        <taxon>Gordonia</taxon>
    </lineage>
</organism>
<dbReference type="SUPFAM" id="SSF56425">
    <property type="entry name" value="Succinate dehydrogenase/fumarate reductase flavoprotein, catalytic domain"/>
    <property type="match status" value="1"/>
</dbReference>
<proteinExistence type="predicted"/>
<dbReference type="PANTHER" id="PTHR43400">
    <property type="entry name" value="FUMARATE REDUCTASE"/>
    <property type="match status" value="1"/>
</dbReference>
<keyword evidence="2" id="KW-0285">Flavoprotein</keyword>
<sequence length="515" mass="54432">MVDWDETCDTLVVGSGGGGVCGAYTAAREGLEVILIEATDKFGGTTSLSGGGGSWFPCNPVSQRAGSDDTIESALAYYHSVVGDASPRALQDAYVRGGAPLIEYLESDEWLTFVSLPWPDYFGSDPNARLDGLRHIMPAPLPASEVGDLHQVIRGPLDTERLGAPLPDTLIGGRALIGRFLSAMAKYPHASMQLNTELVELVVEDNRVTGAIVERDGVRSAIAVRRGVLLAAGGFERNQVLREKYGVPGAAQDSMGPRGNLGKALQAAVDVGADTDLMDQAWWSPGLTHPDGRSAFALGVTAGIFVNNAGERFVNESAPYDILGRQVIELVNTDTMTLPFWLVYDNRSGENPPVQATNVSFSASDEYRRAGLWHTADSLEELADLIGVPAAALAATVARYNTHVRDGEDADYGRGEEVYDRSFSNDEKPLVPIAEGPFHAAAFGLSDLGTKGGLRTDTAGRVINVAGSAIDGLHATGNTMAAPSGRVYPGGGNPIGTSMLFAHLAAKNMAEGMRE</sequence>
<feature type="domain" description="FAD-dependent oxidoreductase 2 FAD-binding" evidence="5">
    <location>
        <begin position="9"/>
        <end position="494"/>
    </location>
</feature>
<comment type="cofactor">
    <cofactor evidence="1">
        <name>FAD</name>
        <dbReference type="ChEBI" id="CHEBI:57692"/>
    </cofactor>
</comment>
<dbReference type="Pfam" id="PF00890">
    <property type="entry name" value="FAD_binding_2"/>
    <property type="match status" value="1"/>
</dbReference>
<comment type="caution">
    <text evidence="6">The sequence shown here is derived from an EMBL/GenBank/DDBJ whole genome shotgun (WGS) entry which is preliminary data.</text>
</comment>
<keyword evidence="4" id="KW-0560">Oxidoreductase</keyword>
<evidence type="ECO:0000256" key="2">
    <source>
        <dbReference type="ARBA" id="ARBA00022630"/>
    </source>
</evidence>
<evidence type="ECO:0000256" key="3">
    <source>
        <dbReference type="ARBA" id="ARBA00022827"/>
    </source>
</evidence>
<reference evidence="6 7" key="1">
    <citation type="submission" date="2024-01" db="EMBL/GenBank/DDBJ databases">
        <title>Draft genome sequence of Gordonia sp. LSe1-13.</title>
        <authorList>
            <person name="Suphannarot A."/>
            <person name="Mingma R."/>
        </authorList>
    </citation>
    <scope>NUCLEOTIDE SEQUENCE [LARGE SCALE GENOMIC DNA]</scope>
    <source>
        <strain evidence="6 7">LSe1-13</strain>
    </source>
</reference>
<evidence type="ECO:0000259" key="5">
    <source>
        <dbReference type="Pfam" id="PF00890"/>
    </source>
</evidence>
<dbReference type="PANTHER" id="PTHR43400:SF10">
    <property type="entry name" value="3-OXOSTEROID 1-DEHYDROGENASE"/>
    <property type="match status" value="1"/>
</dbReference>
<dbReference type="InterPro" id="IPR050315">
    <property type="entry name" value="FAD-oxidoreductase_2"/>
</dbReference>
<keyword evidence="7" id="KW-1185">Reference proteome</keyword>
<dbReference type="Proteomes" id="UP001347146">
    <property type="component" value="Unassembled WGS sequence"/>
</dbReference>
<dbReference type="NCBIfam" id="NF009474">
    <property type="entry name" value="PRK12837.1"/>
    <property type="match status" value="1"/>
</dbReference>
<dbReference type="InterPro" id="IPR003953">
    <property type="entry name" value="FAD-dep_OxRdtase_2_FAD-bd"/>
</dbReference>
<accession>A0ABU7M964</accession>
<dbReference type="RefSeq" id="WP_330431282.1">
    <property type="nucleotide sequence ID" value="NZ_JAZDUF010000001.1"/>
</dbReference>
<dbReference type="InterPro" id="IPR027477">
    <property type="entry name" value="Succ_DH/fumarate_Rdtase_cat_sf"/>
</dbReference>
<dbReference type="Gene3D" id="3.50.50.60">
    <property type="entry name" value="FAD/NAD(P)-binding domain"/>
    <property type="match status" value="2"/>
</dbReference>
<evidence type="ECO:0000313" key="6">
    <source>
        <dbReference type="EMBL" id="MEE3849659.1"/>
    </source>
</evidence>
<name>A0ABU7M964_9ACTN</name>